<dbReference type="EMBL" id="JH993971">
    <property type="protein sequence ID" value="ELQ75325.1"/>
    <property type="molecule type" value="Genomic_DNA"/>
</dbReference>
<dbReference type="HOGENOM" id="CLU_2887427_0_0_1"/>
<evidence type="ECO:0000313" key="3">
    <source>
        <dbReference type="Proteomes" id="UP000011185"/>
    </source>
</evidence>
<name>L7JVK1_TRAHO</name>
<evidence type="ECO:0000256" key="1">
    <source>
        <dbReference type="SAM" id="Phobius"/>
    </source>
</evidence>
<proteinExistence type="predicted"/>
<keyword evidence="1" id="KW-0812">Transmembrane</keyword>
<protein>
    <submittedName>
        <fullName evidence="2">Uncharacterized protein</fullName>
    </submittedName>
</protein>
<accession>L7JVK1</accession>
<gene>
    <name evidence="2" type="ORF">THOM_1711</name>
</gene>
<reference evidence="2 3" key="1">
    <citation type="journal article" date="2012" name="PLoS Pathog.">
        <title>The genome of the obligate intracellular parasite Trachipleistophora hominis: new insights into microsporidian genome dynamics and reductive evolution.</title>
        <authorList>
            <person name="Heinz E."/>
            <person name="Williams T.A."/>
            <person name="Nakjang S."/>
            <person name="Noel C.J."/>
            <person name="Swan D.C."/>
            <person name="Goldberg A.V."/>
            <person name="Harris S.R."/>
            <person name="Weinmaier T."/>
            <person name="Markert S."/>
            <person name="Becher D."/>
            <person name="Bernhardt J."/>
            <person name="Dagan T."/>
            <person name="Hacker C."/>
            <person name="Lucocq J.M."/>
            <person name="Schweder T."/>
            <person name="Rattei T."/>
            <person name="Hall N."/>
            <person name="Hirt R.P."/>
            <person name="Embley T.M."/>
        </authorList>
    </citation>
    <scope>NUCLEOTIDE SEQUENCE [LARGE SCALE GENOMIC DNA]</scope>
</reference>
<keyword evidence="1" id="KW-0472">Membrane</keyword>
<dbReference type="VEuPathDB" id="MicrosporidiaDB:THOM_1711"/>
<keyword evidence="3" id="KW-1185">Reference proteome</keyword>
<feature type="transmembrane region" description="Helical" evidence="1">
    <location>
        <begin position="30"/>
        <end position="51"/>
    </location>
</feature>
<dbReference type="AlphaFoldDB" id="L7JVK1"/>
<dbReference type="Proteomes" id="UP000011185">
    <property type="component" value="Unassembled WGS sequence"/>
</dbReference>
<keyword evidence="1" id="KW-1133">Transmembrane helix</keyword>
<evidence type="ECO:0000313" key="2">
    <source>
        <dbReference type="EMBL" id="ELQ75325.1"/>
    </source>
</evidence>
<organism evidence="2 3">
    <name type="scientific">Trachipleistophora hominis</name>
    <name type="common">Microsporidian parasite</name>
    <dbReference type="NCBI Taxonomy" id="72359"/>
    <lineage>
        <taxon>Eukaryota</taxon>
        <taxon>Fungi</taxon>
        <taxon>Fungi incertae sedis</taxon>
        <taxon>Microsporidia</taxon>
        <taxon>Pleistophoridae</taxon>
        <taxon>Trachipleistophora</taxon>
    </lineage>
</organism>
<dbReference type="InParanoid" id="L7JVK1"/>
<sequence>MLFYYVAPQVSVPNLMLSDKSASPEHLSKIISALSMFPSSFLYAYAAMFFSERLFETESQKRS</sequence>